<dbReference type="Pfam" id="PF12874">
    <property type="entry name" value="zf-met"/>
    <property type="match status" value="2"/>
</dbReference>
<dbReference type="InterPro" id="IPR049079">
    <property type="entry name" value="Mov-10_helical"/>
</dbReference>
<dbReference type="InterPro" id="IPR036236">
    <property type="entry name" value="Znf_C2H2_sf"/>
</dbReference>
<dbReference type="AlphaFoldDB" id="A0AAD3HTI0"/>
<dbReference type="PROSITE" id="PS00028">
    <property type="entry name" value="ZINC_FINGER_C2H2_1"/>
    <property type="match status" value="1"/>
</dbReference>
<evidence type="ECO:0000256" key="4">
    <source>
        <dbReference type="ARBA" id="ARBA00022801"/>
    </source>
</evidence>
<keyword evidence="4" id="KW-0378">Hydrolase</keyword>
<dbReference type="Pfam" id="PF21635">
    <property type="entry name" value="Mov-10_helical"/>
    <property type="match status" value="1"/>
</dbReference>
<keyword evidence="7" id="KW-0862">Zinc</keyword>
<dbReference type="GO" id="GO:0005524">
    <property type="term" value="F:ATP binding"/>
    <property type="evidence" value="ECO:0007669"/>
    <property type="project" value="UniProtKB-KW"/>
</dbReference>
<name>A0AAD3HTI0_9CHLO</name>
<keyword evidence="11" id="KW-1185">Reference proteome</keyword>
<dbReference type="PROSITE" id="PS50157">
    <property type="entry name" value="ZINC_FINGER_C2H2_2"/>
    <property type="match status" value="1"/>
</dbReference>
<dbReference type="SMART" id="SM00382">
    <property type="entry name" value="AAA"/>
    <property type="match status" value="1"/>
</dbReference>
<dbReference type="PANTHER" id="PTHR45418:SF1">
    <property type="entry name" value="CANCER_TESTIS ANTIGEN 55"/>
    <property type="match status" value="1"/>
</dbReference>
<dbReference type="SMART" id="SM00355">
    <property type="entry name" value="ZnF_C2H2"/>
    <property type="match status" value="2"/>
</dbReference>
<dbReference type="InterPro" id="IPR003604">
    <property type="entry name" value="Matrin/U1-like-C_Znf_C2H2"/>
</dbReference>
<dbReference type="Gene3D" id="3.30.160.60">
    <property type="entry name" value="Classic Zinc Finger"/>
    <property type="match status" value="1"/>
</dbReference>
<keyword evidence="2" id="KW-0963">Cytoplasm</keyword>
<protein>
    <recommendedName>
        <fullName evidence="9">C2H2-type domain-containing protein</fullName>
    </recommendedName>
</protein>
<feature type="compositionally biased region" description="Low complexity" evidence="8">
    <location>
        <begin position="252"/>
        <end position="263"/>
    </location>
</feature>
<evidence type="ECO:0000313" key="10">
    <source>
        <dbReference type="EMBL" id="GFR52025.1"/>
    </source>
</evidence>
<reference evidence="10 11" key="1">
    <citation type="journal article" date="2021" name="Sci. Rep.">
        <title>Genome sequencing of the multicellular alga Astrephomene provides insights into convergent evolution of germ-soma differentiation.</title>
        <authorList>
            <person name="Yamashita S."/>
            <person name="Yamamoto K."/>
            <person name="Matsuzaki R."/>
            <person name="Suzuki S."/>
            <person name="Yamaguchi H."/>
            <person name="Hirooka S."/>
            <person name="Minakuchi Y."/>
            <person name="Miyagishima S."/>
            <person name="Kawachi M."/>
            <person name="Toyoda A."/>
            <person name="Nozaki H."/>
        </authorList>
    </citation>
    <scope>NUCLEOTIDE SEQUENCE [LARGE SCALE GENOMIC DNA]</scope>
    <source>
        <strain evidence="10 11">NIES-4017</strain>
    </source>
</reference>
<evidence type="ECO:0000256" key="1">
    <source>
        <dbReference type="ARBA" id="ARBA00004496"/>
    </source>
</evidence>
<evidence type="ECO:0000313" key="11">
    <source>
        <dbReference type="Proteomes" id="UP001054857"/>
    </source>
</evidence>
<keyword evidence="7" id="KW-0863">Zinc-finger</keyword>
<feature type="region of interest" description="Disordered" evidence="8">
    <location>
        <begin position="639"/>
        <end position="668"/>
    </location>
</feature>
<feature type="region of interest" description="Disordered" evidence="8">
    <location>
        <begin position="251"/>
        <end position="347"/>
    </location>
</feature>
<comment type="caution">
    <text evidence="10">The sequence shown here is derived from an EMBL/GenBank/DDBJ whole genome shotgun (WGS) entry which is preliminary data.</text>
</comment>
<dbReference type="SUPFAM" id="SSF52540">
    <property type="entry name" value="P-loop containing nucleoside triphosphate hydrolases"/>
    <property type="match status" value="1"/>
</dbReference>
<dbReference type="InterPro" id="IPR003593">
    <property type="entry name" value="AAA+_ATPase"/>
</dbReference>
<gene>
    <name evidence="10" type="ORF">Agub_g14449</name>
</gene>
<organism evidence="10 11">
    <name type="scientific">Astrephomene gubernaculifera</name>
    <dbReference type="NCBI Taxonomy" id="47775"/>
    <lineage>
        <taxon>Eukaryota</taxon>
        <taxon>Viridiplantae</taxon>
        <taxon>Chlorophyta</taxon>
        <taxon>core chlorophytes</taxon>
        <taxon>Chlorophyceae</taxon>
        <taxon>CS clade</taxon>
        <taxon>Chlamydomonadales</taxon>
        <taxon>Astrephomenaceae</taxon>
        <taxon>Astrephomene</taxon>
    </lineage>
</organism>
<dbReference type="PANTHER" id="PTHR45418">
    <property type="entry name" value="CANCER/TESTIS ANTIGEN 55"/>
    <property type="match status" value="1"/>
</dbReference>
<dbReference type="GO" id="GO:0008270">
    <property type="term" value="F:zinc ion binding"/>
    <property type="evidence" value="ECO:0007669"/>
    <property type="project" value="UniProtKB-KW"/>
</dbReference>
<feature type="region of interest" description="Disordered" evidence="8">
    <location>
        <begin position="92"/>
        <end position="113"/>
    </location>
</feature>
<dbReference type="GO" id="GO:0004386">
    <property type="term" value="F:helicase activity"/>
    <property type="evidence" value="ECO:0007669"/>
    <property type="project" value="UniProtKB-KW"/>
</dbReference>
<evidence type="ECO:0000256" key="3">
    <source>
        <dbReference type="ARBA" id="ARBA00022741"/>
    </source>
</evidence>
<dbReference type="InterPro" id="IPR027417">
    <property type="entry name" value="P-loop_NTPase"/>
</dbReference>
<dbReference type="Pfam" id="PF21634">
    <property type="entry name" value="MOV-10_beta-barrel"/>
    <property type="match status" value="1"/>
</dbReference>
<evidence type="ECO:0000259" key="9">
    <source>
        <dbReference type="PROSITE" id="PS50157"/>
    </source>
</evidence>
<evidence type="ECO:0000256" key="7">
    <source>
        <dbReference type="PROSITE-ProRule" id="PRU00042"/>
    </source>
</evidence>
<accession>A0AAD3HTI0</accession>
<sequence>MSHTNAAQPGAAAIDEAVVTEFIAQYYTRNPNAAPGIPFGTLKYACRAFRHVRFSDIKAWFRSRPQQYIVMGQLVVPFGLVEEMRSAASAAPTTAACTSTASQPHRTPQPQAPFPPQPQLLIPPHLRLPSAAANPAVQPAVPDAVLNALLAPQPGAPLDLYCSICKVRCTSEENMRSHLYGSRHRTAVARADAHQLEAAVLRSGGAAAGCSHCELCGRWFTRPDQLRAHVDSSRHRARVLWLLLLQRDPNLSSSSTSTSAPSSAPAPNPDGGPNVTVSALPQPLPPVPPGSTASHTFQITNHGPGAVKLRSVRFLTPPPPPPTPPPASFGMPPPPPIPPPMRLEDNHGASAQPLQQVVWLPEGATYQVRLILAPRALGLMRNVVIFDFGPAKAVARAVAASCCPPDMPPPPAPGEKPAGGTEVVRKSRKAALLDDVVRPEDVVPGVPPPGYKQSVAAAVPVRRLPPPEDLRRLVARGAWAEVRKRVPPLKEVKSLKQYAERLRVLLWLEELQHEVDVRMYDMKGVSLTGKRGCELLELQVPGLAENRPSVLKGDRLLLTPTGAGSGGKTWEGYVHRVEKEQVLLRFSDRFIQDGVWLAGRKFDVRFTVNRSAFNLMQNALLRAESPGLLPPHLVLPGTPVAPLPRPPPAPLPLQEPPRGDPRVGGSAGPLQWSPRVALKALNDEQKLAVREVVRGAHHPLPYLIFGPPGTGKTTTLVEAALQLLRTNPAHRLLAVAPSNSAADKLMEDISAIAQLNTGQIMRLVAFSRPLEDLPLDLQRKATSEGMKPWAAGRTVNWDEREKAFLVPPVGVLSAPGLRVVVATCAMAARLHHAGLPPGRFSHILVDEAGHAEEPLQLCALAGLAGRDTRVVLAGDPKQLGPIILSQPARLFGGLDV</sequence>
<feature type="non-terminal residue" evidence="10">
    <location>
        <position position="1"/>
    </location>
</feature>
<keyword evidence="5" id="KW-0347">Helicase</keyword>
<evidence type="ECO:0000256" key="6">
    <source>
        <dbReference type="ARBA" id="ARBA00022840"/>
    </source>
</evidence>
<feature type="domain" description="C2H2-type" evidence="9">
    <location>
        <begin position="211"/>
        <end position="235"/>
    </location>
</feature>
<dbReference type="Gene3D" id="3.40.50.300">
    <property type="entry name" value="P-loop containing nucleotide triphosphate hydrolases"/>
    <property type="match status" value="1"/>
</dbReference>
<feature type="compositionally biased region" description="Polar residues" evidence="8">
    <location>
        <begin position="291"/>
        <end position="301"/>
    </location>
</feature>
<proteinExistence type="predicted"/>
<dbReference type="SMART" id="SM00451">
    <property type="entry name" value="ZnF_U1"/>
    <property type="match status" value="2"/>
</dbReference>
<feature type="compositionally biased region" description="Low complexity" evidence="8">
    <location>
        <begin position="92"/>
        <end position="102"/>
    </location>
</feature>
<dbReference type="SUPFAM" id="SSF57667">
    <property type="entry name" value="beta-beta-alpha zinc fingers"/>
    <property type="match status" value="2"/>
</dbReference>
<dbReference type="InterPro" id="IPR013087">
    <property type="entry name" value="Znf_C2H2_type"/>
</dbReference>
<keyword evidence="6" id="KW-0067">ATP-binding</keyword>
<feature type="compositionally biased region" description="Pro residues" evidence="8">
    <location>
        <begin position="639"/>
        <end position="655"/>
    </location>
</feature>
<dbReference type="Proteomes" id="UP001054857">
    <property type="component" value="Unassembled WGS sequence"/>
</dbReference>
<evidence type="ECO:0000256" key="8">
    <source>
        <dbReference type="SAM" id="MobiDB-lite"/>
    </source>
</evidence>
<dbReference type="Pfam" id="PF13604">
    <property type="entry name" value="AAA_30"/>
    <property type="match status" value="1"/>
</dbReference>
<feature type="compositionally biased region" description="Pro residues" evidence="8">
    <location>
        <begin position="316"/>
        <end position="341"/>
    </location>
</feature>
<dbReference type="EMBL" id="BMAR01000057">
    <property type="protein sequence ID" value="GFR52025.1"/>
    <property type="molecule type" value="Genomic_DNA"/>
</dbReference>
<evidence type="ECO:0000256" key="2">
    <source>
        <dbReference type="ARBA" id="ARBA00022490"/>
    </source>
</evidence>
<keyword evidence="7" id="KW-0479">Metal-binding</keyword>
<dbReference type="GO" id="GO:0003676">
    <property type="term" value="F:nucleic acid binding"/>
    <property type="evidence" value="ECO:0007669"/>
    <property type="project" value="InterPro"/>
</dbReference>
<keyword evidence="3" id="KW-0547">Nucleotide-binding</keyword>
<dbReference type="GO" id="GO:0016787">
    <property type="term" value="F:hydrolase activity"/>
    <property type="evidence" value="ECO:0007669"/>
    <property type="project" value="UniProtKB-KW"/>
</dbReference>
<evidence type="ECO:0000256" key="5">
    <source>
        <dbReference type="ARBA" id="ARBA00022806"/>
    </source>
</evidence>
<dbReference type="GO" id="GO:0005737">
    <property type="term" value="C:cytoplasm"/>
    <property type="evidence" value="ECO:0007669"/>
    <property type="project" value="UniProtKB-SubCell"/>
</dbReference>
<dbReference type="InterPro" id="IPR049080">
    <property type="entry name" value="MOV-10-like_beta-barrel"/>
</dbReference>
<comment type="subcellular location">
    <subcellularLocation>
        <location evidence="1">Cytoplasm</location>
    </subcellularLocation>
</comment>